<organism evidence="2 3">
    <name type="scientific">Dermacoccus barathri</name>
    <dbReference type="NCBI Taxonomy" id="322601"/>
    <lineage>
        <taxon>Bacteria</taxon>
        <taxon>Bacillati</taxon>
        <taxon>Actinomycetota</taxon>
        <taxon>Actinomycetes</taxon>
        <taxon>Micrococcales</taxon>
        <taxon>Dermacoccaceae</taxon>
        <taxon>Dermacoccus</taxon>
    </lineage>
</organism>
<keyword evidence="1" id="KW-1133">Transmembrane helix</keyword>
<feature type="transmembrane region" description="Helical" evidence="1">
    <location>
        <begin position="279"/>
        <end position="297"/>
    </location>
</feature>
<evidence type="ECO:0000313" key="3">
    <source>
        <dbReference type="Proteomes" id="UP001501288"/>
    </source>
</evidence>
<sequence length="341" mass="36630">MADVVRAAVVEVALERFGAIRDDAVRDESVRHVRPPDGRIGTGDGEHLLVRDVDILTQALHHALRSREARRAGLLELGDQFAVRGREVGKQMDADPLVLARDLDAGYEVDAVLTGGSGCLVPTTRRVVIGEGDDVEAGASRFCDHLSRPRRAVATGGVGVKVDTHAHTLALLVVESSRSDDDTTTGEAMPQPVRYAVWLMLAGALVQALSTLTTALDREGIRAQTARLADEFDRSLDGKALERATDQAYWFGVGTGVTFVALWLVVARLCAIGRTSGRPLATLFATVYTFTFAFSAVRSFGPGAFLGLVTVVVGVSAVYLLWRRPVTPWLARCAARRSQGA</sequence>
<feature type="transmembrane region" description="Helical" evidence="1">
    <location>
        <begin position="303"/>
        <end position="322"/>
    </location>
</feature>
<feature type="transmembrane region" description="Helical" evidence="1">
    <location>
        <begin position="248"/>
        <end position="267"/>
    </location>
</feature>
<accession>A0ABN2BVK3</accession>
<evidence type="ECO:0000256" key="1">
    <source>
        <dbReference type="SAM" id="Phobius"/>
    </source>
</evidence>
<dbReference type="EMBL" id="BAAANV010000037">
    <property type="protein sequence ID" value="GAA1547173.1"/>
    <property type="molecule type" value="Genomic_DNA"/>
</dbReference>
<keyword evidence="1" id="KW-0472">Membrane</keyword>
<proteinExistence type="predicted"/>
<keyword evidence="3" id="KW-1185">Reference proteome</keyword>
<evidence type="ECO:0000313" key="2">
    <source>
        <dbReference type="EMBL" id="GAA1547173.1"/>
    </source>
</evidence>
<dbReference type="Proteomes" id="UP001501288">
    <property type="component" value="Unassembled WGS sequence"/>
</dbReference>
<gene>
    <name evidence="2" type="ORF">GCM10009762_20650</name>
</gene>
<name>A0ABN2BVK3_9MICO</name>
<keyword evidence="1" id="KW-0812">Transmembrane</keyword>
<protein>
    <submittedName>
        <fullName evidence="2">Uncharacterized protein</fullName>
    </submittedName>
</protein>
<reference evidence="2 3" key="1">
    <citation type="journal article" date="2019" name="Int. J. Syst. Evol. Microbiol.">
        <title>The Global Catalogue of Microorganisms (GCM) 10K type strain sequencing project: providing services to taxonomists for standard genome sequencing and annotation.</title>
        <authorList>
            <consortium name="The Broad Institute Genomics Platform"/>
            <consortium name="The Broad Institute Genome Sequencing Center for Infectious Disease"/>
            <person name="Wu L."/>
            <person name="Ma J."/>
        </authorList>
    </citation>
    <scope>NUCLEOTIDE SEQUENCE [LARGE SCALE GENOMIC DNA]</scope>
    <source>
        <strain evidence="2 3">JCM 14588</strain>
    </source>
</reference>
<comment type="caution">
    <text evidence="2">The sequence shown here is derived from an EMBL/GenBank/DDBJ whole genome shotgun (WGS) entry which is preliminary data.</text>
</comment>